<dbReference type="HAMAP" id="MF_01527_B">
    <property type="entry name" value="GTP_cyclohydrol_B"/>
    <property type="match status" value="1"/>
</dbReference>
<sequence length="255" mass="29383">MEDIQKQVDTRNIALKKVGIKDFKCPISVLDRENKSQNTIAKIDAAVSLSHDIKGTHMSRFVEIISEMDRISPENIEKILDNMIEKLDSESAYMKIDFDYFIKKLSPVTKIESLTDVKCYYEATKDEEFKFLMGVSVPVITLCPCSKAISEFGAHNQRAVVDILVDMNGFVWIEDLVKIAEESSSSPVYPLIKRKDEKYITEQSYLNPRFVEDVAREVALRLEKTEKIRWYSVKVESMESIHNHSAFAYTEKSYI</sequence>
<dbReference type="NCBIfam" id="NF010200">
    <property type="entry name" value="PRK13674.1-1"/>
    <property type="match status" value="1"/>
</dbReference>
<dbReference type="EC" id="3.5.4.16" evidence="2"/>
<evidence type="ECO:0000313" key="3">
    <source>
        <dbReference type="EMBL" id="MSS43261.1"/>
    </source>
</evidence>
<comment type="function">
    <text evidence="2">Converts GTP to 7,8-dihydroneopterin triphosphate.</text>
</comment>
<dbReference type="GO" id="GO:0003934">
    <property type="term" value="F:GTP cyclohydrolase I activity"/>
    <property type="evidence" value="ECO:0007669"/>
    <property type="project" value="UniProtKB-UniRule"/>
</dbReference>
<dbReference type="RefSeq" id="WP_154483939.1">
    <property type="nucleotide sequence ID" value="NZ_VULR01000006.1"/>
</dbReference>
<dbReference type="GO" id="GO:0046654">
    <property type="term" value="P:tetrahydrofolate biosynthetic process"/>
    <property type="evidence" value="ECO:0007669"/>
    <property type="project" value="UniProtKB-UniRule"/>
</dbReference>
<comment type="caution">
    <text evidence="3">The sequence shown here is derived from an EMBL/GenBank/DDBJ whole genome shotgun (WGS) entry which is preliminary data.</text>
</comment>
<dbReference type="InterPro" id="IPR022838">
    <property type="entry name" value="GTP_cyclohydrolase_FolE2"/>
</dbReference>
<evidence type="ECO:0000256" key="2">
    <source>
        <dbReference type="HAMAP-Rule" id="MF_01527"/>
    </source>
</evidence>
<dbReference type="PANTHER" id="PTHR36445:SF1">
    <property type="entry name" value="GTP CYCLOHYDROLASE MPTA"/>
    <property type="match status" value="1"/>
</dbReference>
<reference evidence="3 4" key="1">
    <citation type="submission" date="2019-08" db="EMBL/GenBank/DDBJ databases">
        <title>In-depth cultivation of the pig gut microbiome towards novel bacterial diversity and tailored functional studies.</title>
        <authorList>
            <person name="Wylensek D."/>
            <person name="Hitch T.C.A."/>
            <person name="Clavel T."/>
        </authorList>
    </citation>
    <scope>NUCLEOTIDE SEQUENCE [LARGE SCALE GENOMIC DNA]</scope>
    <source>
        <strain evidence="3 4">Med78-601-WT-4W-RMD-3</strain>
    </source>
</reference>
<dbReference type="UniPathway" id="UPA00848">
    <property type="reaction ID" value="UER00151"/>
</dbReference>
<gene>
    <name evidence="2" type="primary">folE2</name>
    <name evidence="3" type="ORF">FYJ27_05880</name>
</gene>
<protein>
    <recommendedName>
        <fullName evidence="2">GTP cyclohydrolase FolE2</fullName>
        <ecNumber evidence="2">3.5.4.16</ecNumber>
    </recommendedName>
</protein>
<evidence type="ECO:0000256" key="1">
    <source>
        <dbReference type="ARBA" id="ARBA00022801"/>
    </source>
</evidence>
<organism evidence="3 4">
    <name type="scientific">Anaerosalibacter bizertensis</name>
    <dbReference type="NCBI Taxonomy" id="932217"/>
    <lineage>
        <taxon>Bacteria</taxon>
        <taxon>Bacillati</taxon>
        <taxon>Bacillota</taxon>
        <taxon>Tissierellia</taxon>
        <taxon>Tissierellales</taxon>
        <taxon>Sporanaerobacteraceae</taxon>
        <taxon>Anaerosalibacter</taxon>
    </lineage>
</organism>
<dbReference type="AlphaFoldDB" id="A0A844FH25"/>
<name>A0A844FH25_9FIRM</name>
<dbReference type="PANTHER" id="PTHR36445">
    <property type="entry name" value="GTP CYCLOHYDROLASE MPTA"/>
    <property type="match status" value="1"/>
</dbReference>
<keyword evidence="1 2" id="KW-0378">Hydrolase</keyword>
<comment type="pathway">
    <text evidence="2">Cofactor biosynthesis; 7,8-dihydroneopterin triphosphate biosynthesis; 7,8-dihydroneopterin triphosphate from GTP: step 1/1.</text>
</comment>
<comment type="catalytic activity">
    <reaction evidence="2">
        <text>GTP + H2O = 7,8-dihydroneopterin 3'-triphosphate + formate + H(+)</text>
        <dbReference type="Rhea" id="RHEA:17473"/>
        <dbReference type="ChEBI" id="CHEBI:15377"/>
        <dbReference type="ChEBI" id="CHEBI:15378"/>
        <dbReference type="ChEBI" id="CHEBI:15740"/>
        <dbReference type="ChEBI" id="CHEBI:37565"/>
        <dbReference type="ChEBI" id="CHEBI:58462"/>
        <dbReference type="EC" id="3.5.4.16"/>
    </reaction>
</comment>
<dbReference type="Proteomes" id="UP000462760">
    <property type="component" value="Unassembled WGS sequence"/>
</dbReference>
<evidence type="ECO:0000313" key="4">
    <source>
        <dbReference type="Proteomes" id="UP000462760"/>
    </source>
</evidence>
<dbReference type="Pfam" id="PF02649">
    <property type="entry name" value="GCHY-1"/>
    <property type="match status" value="1"/>
</dbReference>
<dbReference type="InterPro" id="IPR003801">
    <property type="entry name" value="GTP_cyclohydrolase_FolE2/MptA"/>
</dbReference>
<feature type="site" description="May be catalytically important" evidence="2">
    <location>
        <position position="143"/>
    </location>
</feature>
<comment type="similarity">
    <text evidence="2">Belongs to the GTP cyclohydrolase IV family.</text>
</comment>
<proteinExistence type="inferred from homology"/>
<dbReference type="Gene3D" id="3.10.270.10">
    <property type="entry name" value="Urate Oxidase"/>
    <property type="match status" value="1"/>
</dbReference>
<dbReference type="OrthoDB" id="9774824at2"/>
<dbReference type="EMBL" id="VULR01000006">
    <property type="protein sequence ID" value="MSS43261.1"/>
    <property type="molecule type" value="Genomic_DNA"/>
</dbReference>
<accession>A0A844FH25</accession>